<dbReference type="EMBL" id="JZWI01000006">
    <property type="protein sequence ID" value="KLN57653.1"/>
    <property type="molecule type" value="Genomic_DNA"/>
</dbReference>
<dbReference type="SUPFAM" id="SSF46689">
    <property type="entry name" value="Homeodomain-like"/>
    <property type="match status" value="1"/>
</dbReference>
<dbReference type="Gene3D" id="1.10.10.60">
    <property type="entry name" value="Homeodomain-like"/>
    <property type="match status" value="1"/>
</dbReference>
<name>A0A0H2M5L5_VARPD</name>
<dbReference type="RefSeq" id="WP_047783671.1">
    <property type="nucleotide sequence ID" value="NZ_JZWI01000006.1"/>
</dbReference>
<accession>A0A0H2M5L5</accession>
<dbReference type="InterPro" id="IPR009057">
    <property type="entry name" value="Homeodomain-like_sf"/>
</dbReference>
<gene>
    <name evidence="2" type="ORF">VPARA_11660</name>
</gene>
<dbReference type="InterPro" id="IPR014875">
    <property type="entry name" value="Mor_transcription_activator"/>
</dbReference>
<keyword evidence="3" id="KW-1185">Reference proteome</keyword>
<dbReference type="Pfam" id="PF08765">
    <property type="entry name" value="Mor"/>
    <property type="match status" value="1"/>
</dbReference>
<organism evidence="2 3">
    <name type="scientific">Variovorax paradoxus</name>
    <dbReference type="NCBI Taxonomy" id="34073"/>
    <lineage>
        <taxon>Bacteria</taxon>
        <taxon>Pseudomonadati</taxon>
        <taxon>Pseudomonadota</taxon>
        <taxon>Betaproteobacteria</taxon>
        <taxon>Burkholderiales</taxon>
        <taxon>Comamonadaceae</taxon>
        <taxon>Variovorax</taxon>
    </lineage>
</organism>
<feature type="domain" description="Mor transcription activator" evidence="1">
    <location>
        <begin position="52"/>
        <end position="126"/>
    </location>
</feature>
<evidence type="ECO:0000313" key="2">
    <source>
        <dbReference type="EMBL" id="KLN57653.1"/>
    </source>
</evidence>
<protein>
    <submittedName>
        <fullName evidence="2">Mor transcription activator family protein</fullName>
    </submittedName>
</protein>
<evidence type="ECO:0000313" key="3">
    <source>
        <dbReference type="Proteomes" id="UP000035170"/>
    </source>
</evidence>
<evidence type="ECO:0000259" key="1">
    <source>
        <dbReference type="Pfam" id="PF08765"/>
    </source>
</evidence>
<dbReference type="Proteomes" id="UP000035170">
    <property type="component" value="Unassembled WGS sequence"/>
</dbReference>
<sequence>MTSWTALAAELLPPRLQEFVRLIGLSATMLLVERFGGLRIYIPASPTQDHPFAELIGFEKLCALSAEYGIDGTGLRFELPRALRALNAVRNARIRSDFVDGKSVRTLAAEHRLTERHVTRIVADIEPKDERQAGLAW</sequence>
<dbReference type="AlphaFoldDB" id="A0A0H2M5L5"/>
<reference evidence="2 3" key="1">
    <citation type="submission" date="2015-03" db="EMBL/GenBank/DDBJ databases">
        <title>Genome sequence of Variovorax paradoxus TBEA6.</title>
        <authorList>
            <person name="Poehlein A."/>
            <person name="Schuldes J."/>
            <person name="Wuebbeler J.H."/>
            <person name="Hiessl S."/>
            <person name="Steinbuechel A."/>
            <person name="Daniel R."/>
        </authorList>
    </citation>
    <scope>NUCLEOTIDE SEQUENCE [LARGE SCALE GENOMIC DNA]</scope>
    <source>
        <strain evidence="2 3">TBEA6</strain>
    </source>
</reference>
<comment type="caution">
    <text evidence="2">The sequence shown here is derived from an EMBL/GenBank/DDBJ whole genome shotgun (WGS) entry which is preliminary data.</text>
</comment>
<proteinExistence type="predicted"/>
<dbReference type="PATRIC" id="fig|34073.19.peg.1186"/>